<reference evidence="2" key="1">
    <citation type="journal article" date="2007" name="Int. J. Syst. Evol. Microbiol.">
        <title>Luteimonas composti sp. nov., a moderately thermophilic bacterium isolated from food waste.</title>
        <authorList>
            <person name="Young C.C."/>
            <person name="Kampfer P."/>
            <person name="Chen W.M."/>
            <person name="Yen W.S."/>
            <person name="Arun A.B."/>
            <person name="Lai W.A."/>
            <person name="Shen F.T."/>
            <person name="Rekha P.D."/>
            <person name="Lin K.Y."/>
            <person name="Chou J.H."/>
        </authorList>
    </citation>
    <scope>NUCLEOTIDE SEQUENCE</scope>
    <source>
        <strain evidence="2">CC-YY355</strain>
    </source>
</reference>
<gene>
    <name evidence="2" type="ORF">QF205_08395</name>
</gene>
<reference evidence="2" key="2">
    <citation type="submission" date="2023-04" db="EMBL/GenBank/DDBJ databases">
        <authorList>
            <person name="Sun J.-Q."/>
        </authorList>
    </citation>
    <scope>NUCLEOTIDE SEQUENCE</scope>
    <source>
        <strain evidence="2">CC-YY355</strain>
    </source>
</reference>
<evidence type="ECO:0000313" key="2">
    <source>
        <dbReference type="EMBL" id="MDH7453089.1"/>
    </source>
</evidence>
<keyword evidence="1" id="KW-0732">Signal</keyword>
<feature type="chain" id="PRO_5047452552" evidence="1">
    <location>
        <begin position="25"/>
        <end position="107"/>
    </location>
</feature>
<protein>
    <submittedName>
        <fullName evidence="2">Uncharacterized protein</fullName>
    </submittedName>
</protein>
<dbReference type="Proteomes" id="UP001160550">
    <property type="component" value="Unassembled WGS sequence"/>
</dbReference>
<feature type="signal peptide" evidence="1">
    <location>
        <begin position="1"/>
        <end position="24"/>
    </location>
</feature>
<sequence>MNGLNTCTCAVVLSLALSGCTSLASGTNSLSDDRIRSESAGALGYDPAELTLVSRRTEGTNTYASLKAADGKEFTCIINGGNLLSLGMTNPPACGRKGEAINANPLR</sequence>
<organism evidence="2 3">
    <name type="scientific">Luteimonas composti</name>
    <dbReference type="NCBI Taxonomy" id="398257"/>
    <lineage>
        <taxon>Bacteria</taxon>
        <taxon>Pseudomonadati</taxon>
        <taxon>Pseudomonadota</taxon>
        <taxon>Gammaproteobacteria</taxon>
        <taxon>Lysobacterales</taxon>
        <taxon>Lysobacteraceae</taxon>
        <taxon>Luteimonas</taxon>
    </lineage>
</organism>
<dbReference type="RefSeq" id="WP_280942304.1">
    <property type="nucleotide sequence ID" value="NZ_JARYGX010000018.1"/>
</dbReference>
<name>A0ABT6MR64_9GAMM</name>
<evidence type="ECO:0000256" key="1">
    <source>
        <dbReference type="SAM" id="SignalP"/>
    </source>
</evidence>
<proteinExistence type="predicted"/>
<keyword evidence="3" id="KW-1185">Reference proteome</keyword>
<evidence type="ECO:0000313" key="3">
    <source>
        <dbReference type="Proteomes" id="UP001160550"/>
    </source>
</evidence>
<comment type="caution">
    <text evidence="2">The sequence shown here is derived from an EMBL/GenBank/DDBJ whole genome shotgun (WGS) entry which is preliminary data.</text>
</comment>
<dbReference type="EMBL" id="JARYGX010000018">
    <property type="protein sequence ID" value="MDH7453089.1"/>
    <property type="molecule type" value="Genomic_DNA"/>
</dbReference>
<accession>A0ABT6MR64</accession>